<evidence type="ECO:0000313" key="3">
    <source>
        <dbReference type="Proteomes" id="UP000694232"/>
    </source>
</evidence>
<dbReference type="Proteomes" id="UP000694232">
    <property type="component" value="Chromosome 1"/>
</dbReference>
<feature type="transmembrane region" description="Helical" evidence="1">
    <location>
        <begin position="158"/>
        <end position="179"/>
    </location>
</feature>
<dbReference type="KEGG" id="vos:KNV97_08515"/>
<feature type="transmembrane region" description="Helical" evidence="1">
    <location>
        <begin position="31"/>
        <end position="61"/>
    </location>
</feature>
<protein>
    <submittedName>
        <fullName evidence="2">Uncharacterized protein</fullName>
    </submittedName>
</protein>
<dbReference type="AlphaFoldDB" id="A0A975UCB7"/>
<keyword evidence="3" id="KW-1185">Reference proteome</keyword>
<gene>
    <name evidence="2" type="ORF">KNV97_08515</name>
</gene>
<name>A0A975UCB7_9VIBR</name>
<keyword evidence="1" id="KW-0472">Membrane</keyword>
<feature type="transmembrane region" description="Helical" evidence="1">
    <location>
        <begin position="122"/>
        <end position="138"/>
    </location>
</feature>
<keyword evidence="1" id="KW-1133">Transmembrane helix</keyword>
<dbReference type="EMBL" id="CP076643">
    <property type="protein sequence ID" value="QXO18312.1"/>
    <property type="molecule type" value="Genomic_DNA"/>
</dbReference>
<feature type="transmembrane region" description="Helical" evidence="1">
    <location>
        <begin position="191"/>
        <end position="209"/>
    </location>
</feature>
<feature type="transmembrane region" description="Helical" evidence="1">
    <location>
        <begin position="91"/>
        <end position="110"/>
    </location>
</feature>
<reference evidence="2" key="1">
    <citation type="submission" date="2021-06" db="EMBL/GenBank/DDBJ databases">
        <title>Vibrio nov. sp., novel gut bacterium isolated from Yellow Sea oyster.</title>
        <authorList>
            <person name="Muhammad N."/>
            <person name="Nguyen T.H."/>
            <person name="Lee Y.-J."/>
            <person name="Ko J."/>
            <person name="Kim S.-G."/>
        </authorList>
    </citation>
    <scope>NUCLEOTIDE SEQUENCE</scope>
    <source>
        <strain evidence="2">OG9-811</strain>
    </source>
</reference>
<evidence type="ECO:0000313" key="2">
    <source>
        <dbReference type="EMBL" id="QXO18312.1"/>
    </source>
</evidence>
<dbReference type="RefSeq" id="WP_218562888.1">
    <property type="nucleotide sequence ID" value="NZ_CP076643.1"/>
</dbReference>
<organism evidence="2 3">
    <name type="scientific">Vibrio ostreae</name>
    <dbReference type="NCBI Taxonomy" id="2841925"/>
    <lineage>
        <taxon>Bacteria</taxon>
        <taxon>Pseudomonadati</taxon>
        <taxon>Pseudomonadota</taxon>
        <taxon>Gammaproteobacteria</taxon>
        <taxon>Vibrionales</taxon>
        <taxon>Vibrionaceae</taxon>
        <taxon>Vibrio</taxon>
    </lineage>
</organism>
<accession>A0A975UCB7</accession>
<keyword evidence="1" id="KW-0812">Transmembrane</keyword>
<sequence length="245" mass="26761">MLLSTFQFITTILLAMVCARALGLSGGDMPFIAFVIPALWLLSRSGFSGVILLLGVLSYALTIPYQPASLSVSMWVIFPLLMVVFSHPRNMPVIAVGILIVVTLEVGIMVTQSAGKLSGTPAMTMVQIIAIGMIWWAAASWKPTQQHSWWPLALVVPLWVAGLQMAAVLALCLTGLVAVIENLSQHKKFQWGKLLCWTLPSVGFMAVILSPEIDVPNPVFVVWLCLLATAWMTDYILKSNEQQPL</sequence>
<feature type="transmembrane region" description="Helical" evidence="1">
    <location>
        <begin position="68"/>
        <end position="85"/>
    </location>
</feature>
<feature type="transmembrane region" description="Helical" evidence="1">
    <location>
        <begin position="215"/>
        <end position="237"/>
    </location>
</feature>
<evidence type="ECO:0000256" key="1">
    <source>
        <dbReference type="SAM" id="Phobius"/>
    </source>
</evidence>
<proteinExistence type="predicted"/>